<dbReference type="Proteomes" id="UP000626109">
    <property type="component" value="Unassembled WGS sequence"/>
</dbReference>
<dbReference type="EMBL" id="CAJNNW010037112">
    <property type="protein sequence ID" value="CAE8739476.1"/>
    <property type="molecule type" value="Genomic_DNA"/>
</dbReference>
<sequence>MPRVVRITLAITARRSSTPTLQRGSCSFSPPTTTWASFPGMFGPGPVASPALATGTHWK</sequence>
<name>A0A813LRI7_POLGL</name>
<reference evidence="1" key="1">
    <citation type="submission" date="2021-02" db="EMBL/GenBank/DDBJ databases">
        <authorList>
            <person name="Dougan E. K."/>
            <person name="Rhodes N."/>
            <person name="Thang M."/>
            <person name="Chan C."/>
        </authorList>
    </citation>
    <scope>NUCLEOTIDE SEQUENCE</scope>
</reference>
<organism evidence="1 2">
    <name type="scientific">Polarella glacialis</name>
    <name type="common">Dinoflagellate</name>
    <dbReference type="NCBI Taxonomy" id="89957"/>
    <lineage>
        <taxon>Eukaryota</taxon>
        <taxon>Sar</taxon>
        <taxon>Alveolata</taxon>
        <taxon>Dinophyceae</taxon>
        <taxon>Suessiales</taxon>
        <taxon>Suessiaceae</taxon>
        <taxon>Polarella</taxon>
    </lineage>
</organism>
<gene>
    <name evidence="1" type="ORF">PGLA2088_LOCUS49643</name>
</gene>
<proteinExistence type="predicted"/>
<comment type="caution">
    <text evidence="1">The sequence shown here is derived from an EMBL/GenBank/DDBJ whole genome shotgun (WGS) entry which is preliminary data.</text>
</comment>
<evidence type="ECO:0000313" key="2">
    <source>
        <dbReference type="Proteomes" id="UP000626109"/>
    </source>
</evidence>
<accession>A0A813LRI7</accession>
<protein>
    <submittedName>
        <fullName evidence="1">Uncharacterized protein</fullName>
    </submittedName>
</protein>
<evidence type="ECO:0000313" key="1">
    <source>
        <dbReference type="EMBL" id="CAE8739476.1"/>
    </source>
</evidence>
<dbReference type="AlphaFoldDB" id="A0A813LRI7"/>